<dbReference type="InterPro" id="IPR036388">
    <property type="entry name" value="WH-like_DNA-bd_sf"/>
</dbReference>
<evidence type="ECO:0000259" key="2">
    <source>
        <dbReference type="Pfam" id="PF08223"/>
    </source>
</evidence>
<dbReference type="GO" id="GO:0006351">
    <property type="term" value="P:DNA-templated transcription"/>
    <property type="evidence" value="ECO:0007669"/>
    <property type="project" value="InterPro"/>
</dbReference>
<dbReference type="RefSeq" id="WP_319612898.1">
    <property type="nucleotide sequence ID" value="NZ_JAWXYB010000018.1"/>
</dbReference>
<accession>A0AAW9DMM6</accession>
<dbReference type="Proteomes" id="UP001279553">
    <property type="component" value="Unassembled WGS sequence"/>
</dbReference>
<keyword evidence="4" id="KW-1185">Reference proteome</keyword>
<evidence type="ECO:0000313" key="4">
    <source>
        <dbReference type="Proteomes" id="UP001279553"/>
    </source>
</evidence>
<dbReference type="AlphaFoldDB" id="A0AAW9DMM6"/>
<dbReference type="Pfam" id="PF07848">
    <property type="entry name" value="PaaX"/>
    <property type="match status" value="1"/>
</dbReference>
<proteinExistence type="predicted"/>
<dbReference type="PANTHER" id="PTHR30319:SF1">
    <property type="entry name" value="TRANSCRIPTIONAL REPRESSOR PAAX"/>
    <property type="match status" value="1"/>
</dbReference>
<name>A0AAW9DMM6_ACIAO</name>
<organism evidence="3 4">
    <name type="scientific">Acidiphilium acidophilum</name>
    <name type="common">Thiobacillus acidophilus</name>
    <dbReference type="NCBI Taxonomy" id="76588"/>
    <lineage>
        <taxon>Bacteria</taxon>
        <taxon>Pseudomonadati</taxon>
        <taxon>Pseudomonadota</taxon>
        <taxon>Alphaproteobacteria</taxon>
        <taxon>Acetobacterales</taxon>
        <taxon>Acidocellaceae</taxon>
        <taxon>Acidiphilium</taxon>
    </lineage>
</organism>
<comment type="caution">
    <text evidence="3">The sequence shown here is derived from an EMBL/GenBank/DDBJ whole genome shotgun (WGS) entry which is preliminary data.</text>
</comment>
<dbReference type="Gene3D" id="1.20.58.1460">
    <property type="match status" value="1"/>
</dbReference>
<evidence type="ECO:0000313" key="3">
    <source>
        <dbReference type="EMBL" id="MDX5929918.1"/>
    </source>
</evidence>
<protein>
    <submittedName>
        <fullName evidence="3">PaaX family transcriptional regulator C-terminal domain-containing protein</fullName>
    </submittedName>
</protein>
<dbReference type="InterPro" id="IPR012906">
    <property type="entry name" value="PaaX-like_N"/>
</dbReference>
<dbReference type="InterPro" id="IPR013225">
    <property type="entry name" value="PaaX_C"/>
</dbReference>
<dbReference type="PIRSF" id="PIRSF020623">
    <property type="entry name" value="PaaX"/>
    <property type="match status" value="1"/>
</dbReference>
<feature type="domain" description="Transcriptional repressor PaaX-like C-terminal" evidence="2">
    <location>
        <begin position="175"/>
        <end position="260"/>
    </location>
</feature>
<dbReference type="EMBL" id="JAWXYB010000018">
    <property type="protein sequence ID" value="MDX5929918.1"/>
    <property type="molecule type" value="Genomic_DNA"/>
</dbReference>
<gene>
    <name evidence="3" type="ORF">SIL87_03965</name>
</gene>
<dbReference type="InterPro" id="IPR011965">
    <property type="entry name" value="PaaX_trns_reg"/>
</dbReference>
<feature type="domain" description="Transcriptional repressor PaaX-like N-terminal" evidence="1">
    <location>
        <begin position="19"/>
        <end position="82"/>
    </location>
</feature>
<reference evidence="3 4" key="1">
    <citation type="submission" date="2023-11" db="EMBL/GenBank/DDBJ databases">
        <title>MicrobeMod: A computational toolkit for identifying prokaryotic methylation and restriction-modification with nanopore sequencing.</title>
        <authorList>
            <person name="Crits-Christoph A."/>
            <person name="Kang S.C."/>
            <person name="Lee H."/>
            <person name="Ostrov N."/>
        </authorList>
    </citation>
    <scope>NUCLEOTIDE SEQUENCE [LARGE SCALE GENOMIC DNA]</scope>
    <source>
        <strain evidence="3 4">DSMZ 700</strain>
    </source>
</reference>
<dbReference type="Pfam" id="PF08223">
    <property type="entry name" value="PaaX_C"/>
    <property type="match status" value="1"/>
</dbReference>
<dbReference type="PANTHER" id="PTHR30319">
    <property type="entry name" value="PHENYLACETIC ACID REGULATOR-RELATED TRANSCRIPTIONAL REPRESSOR"/>
    <property type="match status" value="1"/>
</dbReference>
<dbReference type="Gene3D" id="1.10.10.10">
    <property type="entry name" value="Winged helix-like DNA-binding domain superfamily/Winged helix DNA-binding domain"/>
    <property type="match status" value="1"/>
</dbReference>
<evidence type="ECO:0000259" key="1">
    <source>
        <dbReference type="Pfam" id="PF07848"/>
    </source>
</evidence>
<sequence>MNAHVATLVARLQEQPSHTGSLVLTLMGDAIMPRGGSVALSTILDLCAGLDIGPGVVRTAVSRLAADGWLVAERQSRASFYAIGPDRRGEYVRAARHIFGPARHPQVDRMTLILLDPGDSRESVRHRLTRLGFVAWQNVMIAPERPLPPSVAASVLAVTAQANAATLPRLAARAWRLESLAGHYGGFIETFGPIARAAPELEPRDAILTRTLLIHDYRRIMLRDPRLPTAFLPPGWIGDGARHLCATLYAALRPASELWLDREAITRAGGLPPPDSSLAHRFADVAL</sequence>